<name>A0ABX8VE51_9MYCO</name>
<keyword evidence="4" id="KW-1185">Reference proteome</keyword>
<evidence type="ECO:0000256" key="1">
    <source>
        <dbReference type="ARBA" id="ARBA00023450"/>
    </source>
</evidence>
<dbReference type="Proteomes" id="UP000825367">
    <property type="component" value="Chromosome"/>
</dbReference>
<comment type="similarity">
    <text evidence="1">Belongs to the Rv1128c/1148c/1588c/1702c/1945/3466 family.</text>
</comment>
<evidence type="ECO:0000259" key="2">
    <source>
        <dbReference type="SMART" id="SM00507"/>
    </source>
</evidence>
<dbReference type="InterPro" id="IPR003870">
    <property type="entry name" value="DUF222"/>
</dbReference>
<protein>
    <submittedName>
        <fullName evidence="3">HNH endonuclease</fullName>
    </submittedName>
</protein>
<accession>A0ABX8VE51</accession>
<dbReference type="EMBL" id="CP080333">
    <property type="protein sequence ID" value="QYL15967.1"/>
    <property type="molecule type" value="Genomic_DNA"/>
</dbReference>
<feature type="domain" description="HNH nuclease" evidence="2">
    <location>
        <begin position="64"/>
        <end position="116"/>
    </location>
</feature>
<gene>
    <name evidence="3" type="ORF">K0O64_23385</name>
</gene>
<keyword evidence="3" id="KW-0378">Hydrolase</keyword>
<dbReference type="InterPro" id="IPR003615">
    <property type="entry name" value="HNH_nuc"/>
</dbReference>
<organism evidence="3 4">
    <name type="scientific">Mycolicibacterium pallens</name>
    <dbReference type="NCBI Taxonomy" id="370524"/>
    <lineage>
        <taxon>Bacteria</taxon>
        <taxon>Bacillati</taxon>
        <taxon>Actinomycetota</taxon>
        <taxon>Actinomycetes</taxon>
        <taxon>Mycobacteriales</taxon>
        <taxon>Mycobacteriaceae</taxon>
        <taxon>Mycolicibacterium</taxon>
    </lineage>
</organism>
<evidence type="ECO:0000313" key="3">
    <source>
        <dbReference type="EMBL" id="QYL15967.1"/>
    </source>
</evidence>
<dbReference type="Pfam" id="PF02720">
    <property type="entry name" value="DUF222"/>
    <property type="match status" value="1"/>
</dbReference>
<dbReference type="SMART" id="SM00507">
    <property type="entry name" value="HNHc"/>
    <property type="match status" value="1"/>
</dbReference>
<dbReference type="GO" id="GO:0004519">
    <property type="term" value="F:endonuclease activity"/>
    <property type="evidence" value="ECO:0007669"/>
    <property type="project" value="UniProtKB-KW"/>
</dbReference>
<sequence length="158" mass="17361">MIASATIQDLQAKTGHAVTATGTLLPIPDLIRMASHAYHYLALFDGVNGQALWLGRTKRIATADQRIMLHNKERGCTRPGCDAPGYLTEVHHVDEWAEGGLTNIDKLTLACRADHRLLDQGWKTRKLANGDTEWIPPPQLPLAAGTNTYHHPERLLGG</sequence>
<dbReference type="CDD" id="cd00085">
    <property type="entry name" value="HNHc"/>
    <property type="match status" value="1"/>
</dbReference>
<keyword evidence="3" id="KW-0540">Nuclease</keyword>
<dbReference type="InterPro" id="IPR002711">
    <property type="entry name" value="HNH"/>
</dbReference>
<reference evidence="3 4" key="1">
    <citation type="submission" date="2021-07" db="EMBL/GenBank/DDBJ databases">
        <title>Whole genome sequencing of non-tuberculosis mycobacteria type-strains.</title>
        <authorList>
            <person name="Igarashi Y."/>
            <person name="Osugi A."/>
            <person name="Mitarai S."/>
        </authorList>
    </citation>
    <scope>NUCLEOTIDE SEQUENCE [LARGE SCALE GENOMIC DNA]</scope>
    <source>
        <strain evidence="3 4">JCM 16370</strain>
    </source>
</reference>
<proteinExistence type="inferred from homology"/>
<evidence type="ECO:0000313" key="4">
    <source>
        <dbReference type="Proteomes" id="UP000825367"/>
    </source>
</evidence>
<dbReference type="Pfam" id="PF01844">
    <property type="entry name" value="HNH"/>
    <property type="match status" value="1"/>
</dbReference>
<keyword evidence="3" id="KW-0255">Endonuclease</keyword>